<dbReference type="AlphaFoldDB" id="A0A6A6DF26"/>
<feature type="region of interest" description="Disordered" evidence="1">
    <location>
        <begin position="125"/>
        <end position="155"/>
    </location>
</feature>
<keyword evidence="3" id="KW-1185">Reference proteome</keyword>
<feature type="compositionally biased region" description="Acidic residues" evidence="1">
    <location>
        <begin position="23"/>
        <end position="34"/>
    </location>
</feature>
<proteinExistence type="predicted"/>
<accession>A0A6A6DF26</accession>
<sequence>MWGIFIPDTEDGKTKDEKIEGVESADDTSIPDDVDSARTENQWLEEGSADECADDVGAEDGQVETKTMDDSSNVGTENEQMEAESTEEDREATDCDDDASQSRMARHSSSSQTILLIDIDSCSSEERTEKNLGKCEQQQFEESHSSTNEANVRNQIMQESATYASVIRESAMLEDVDSGNTAQKRPSSRA</sequence>
<evidence type="ECO:0000313" key="3">
    <source>
        <dbReference type="Proteomes" id="UP000800200"/>
    </source>
</evidence>
<dbReference type="Proteomes" id="UP000800200">
    <property type="component" value="Unassembled WGS sequence"/>
</dbReference>
<name>A0A6A6DF26_9PEZI</name>
<protein>
    <submittedName>
        <fullName evidence="2">Uncharacterized protein</fullName>
    </submittedName>
</protein>
<feature type="compositionally biased region" description="Basic and acidic residues" evidence="1">
    <location>
        <begin position="10"/>
        <end position="21"/>
    </location>
</feature>
<dbReference type="EMBL" id="ML994686">
    <property type="protein sequence ID" value="KAF2177603.1"/>
    <property type="molecule type" value="Genomic_DNA"/>
</dbReference>
<feature type="region of interest" description="Disordered" evidence="1">
    <location>
        <begin position="1"/>
        <end position="112"/>
    </location>
</feature>
<evidence type="ECO:0000313" key="2">
    <source>
        <dbReference type="EMBL" id="KAF2177603.1"/>
    </source>
</evidence>
<organism evidence="2 3">
    <name type="scientific">Zopfia rhizophila CBS 207.26</name>
    <dbReference type="NCBI Taxonomy" id="1314779"/>
    <lineage>
        <taxon>Eukaryota</taxon>
        <taxon>Fungi</taxon>
        <taxon>Dikarya</taxon>
        <taxon>Ascomycota</taxon>
        <taxon>Pezizomycotina</taxon>
        <taxon>Dothideomycetes</taxon>
        <taxon>Dothideomycetes incertae sedis</taxon>
        <taxon>Zopfiaceae</taxon>
        <taxon>Zopfia</taxon>
    </lineage>
</organism>
<feature type="compositionally biased region" description="Polar residues" evidence="1">
    <location>
        <begin position="136"/>
        <end position="155"/>
    </location>
</feature>
<reference evidence="2" key="1">
    <citation type="journal article" date="2020" name="Stud. Mycol.">
        <title>101 Dothideomycetes genomes: a test case for predicting lifestyles and emergence of pathogens.</title>
        <authorList>
            <person name="Haridas S."/>
            <person name="Albert R."/>
            <person name="Binder M."/>
            <person name="Bloem J."/>
            <person name="Labutti K."/>
            <person name="Salamov A."/>
            <person name="Andreopoulos B."/>
            <person name="Baker S."/>
            <person name="Barry K."/>
            <person name="Bills G."/>
            <person name="Bluhm B."/>
            <person name="Cannon C."/>
            <person name="Castanera R."/>
            <person name="Culley D."/>
            <person name="Daum C."/>
            <person name="Ezra D."/>
            <person name="Gonzalez J."/>
            <person name="Henrissat B."/>
            <person name="Kuo A."/>
            <person name="Liang C."/>
            <person name="Lipzen A."/>
            <person name="Lutzoni F."/>
            <person name="Magnuson J."/>
            <person name="Mondo S."/>
            <person name="Nolan M."/>
            <person name="Ohm R."/>
            <person name="Pangilinan J."/>
            <person name="Park H.-J."/>
            <person name="Ramirez L."/>
            <person name="Alfaro M."/>
            <person name="Sun H."/>
            <person name="Tritt A."/>
            <person name="Yoshinaga Y."/>
            <person name="Zwiers L.-H."/>
            <person name="Turgeon B."/>
            <person name="Goodwin S."/>
            <person name="Spatafora J."/>
            <person name="Crous P."/>
            <person name="Grigoriev I."/>
        </authorList>
    </citation>
    <scope>NUCLEOTIDE SEQUENCE</scope>
    <source>
        <strain evidence="2">CBS 207.26</strain>
    </source>
</reference>
<gene>
    <name evidence="2" type="ORF">K469DRAFT_807264</name>
</gene>
<evidence type="ECO:0000256" key="1">
    <source>
        <dbReference type="SAM" id="MobiDB-lite"/>
    </source>
</evidence>
<feature type="compositionally biased region" description="Low complexity" evidence="1">
    <location>
        <begin position="101"/>
        <end position="112"/>
    </location>
</feature>
<feature type="compositionally biased region" description="Acidic residues" evidence="1">
    <location>
        <begin position="79"/>
        <end position="99"/>
    </location>
</feature>
<feature type="compositionally biased region" description="Acidic residues" evidence="1">
    <location>
        <begin position="47"/>
        <end position="62"/>
    </location>
</feature>